<organism evidence="1 2">
    <name type="scientific">Sphingobium boeckii</name>
    <dbReference type="NCBI Taxonomy" id="1082345"/>
    <lineage>
        <taxon>Bacteria</taxon>
        <taxon>Pseudomonadati</taxon>
        <taxon>Pseudomonadota</taxon>
        <taxon>Alphaproteobacteria</taxon>
        <taxon>Sphingomonadales</taxon>
        <taxon>Sphingomonadaceae</taxon>
        <taxon>Sphingobium</taxon>
    </lineage>
</organism>
<gene>
    <name evidence="1" type="ORF">FHS49_000574</name>
</gene>
<evidence type="ECO:0000313" key="2">
    <source>
        <dbReference type="Proteomes" id="UP000549617"/>
    </source>
</evidence>
<dbReference type="RefSeq" id="WP_184015031.1">
    <property type="nucleotide sequence ID" value="NZ_JACIJC010000001.1"/>
</dbReference>
<dbReference type="Proteomes" id="UP000549617">
    <property type="component" value="Unassembled WGS sequence"/>
</dbReference>
<name>A0A7W9AFF1_9SPHN</name>
<sequence>MAFTDTLANKAIDWSGLALRSACLIALIGLPGHGFAKTGNGDAVVITVKPLSLLKTADLDFGDVAVGGTPGTVTINPTTGARTTAGGVTAIGGTPNGAQFVGAAAIGILVVVGISAAPTLTRAGGGSMTSTLNVEGGTGIRLFPGTGLQTFRVGGTLNVGANQLPGAYSGNFTLTVNYL</sequence>
<comment type="caution">
    <text evidence="1">The sequence shown here is derived from an EMBL/GenBank/DDBJ whole genome shotgun (WGS) entry which is preliminary data.</text>
</comment>
<evidence type="ECO:0000313" key="1">
    <source>
        <dbReference type="EMBL" id="MBB5684583.1"/>
    </source>
</evidence>
<keyword evidence="2" id="KW-1185">Reference proteome</keyword>
<dbReference type="Pfam" id="PF14352">
    <property type="entry name" value="DUF4402"/>
    <property type="match status" value="1"/>
</dbReference>
<dbReference type="AlphaFoldDB" id="A0A7W9AFF1"/>
<dbReference type="EMBL" id="JACIJC010000001">
    <property type="protein sequence ID" value="MBB5684583.1"/>
    <property type="molecule type" value="Genomic_DNA"/>
</dbReference>
<dbReference type="InterPro" id="IPR025514">
    <property type="entry name" value="DUF4402"/>
</dbReference>
<accession>A0A7W9AFF1</accession>
<protein>
    <recommendedName>
        <fullName evidence="3">DUF4402 domain-containing protein</fullName>
    </recommendedName>
</protein>
<evidence type="ECO:0008006" key="3">
    <source>
        <dbReference type="Google" id="ProtNLM"/>
    </source>
</evidence>
<reference evidence="1 2" key="1">
    <citation type="submission" date="2020-08" db="EMBL/GenBank/DDBJ databases">
        <title>Genomic Encyclopedia of Type Strains, Phase IV (KMG-IV): sequencing the most valuable type-strain genomes for metagenomic binning, comparative biology and taxonomic classification.</title>
        <authorList>
            <person name="Goeker M."/>
        </authorList>
    </citation>
    <scope>NUCLEOTIDE SEQUENCE [LARGE SCALE GENOMIC DNA]</scope>
    <source>
        <strain evidence="1 2">DSM 25079</strain>
    </source>
</reference>
<proteinExistence type="predicted"/>